<sequence>MEIFLEALVALEFIAPSFGGRGGIDIVCIIIEGGFASHGICENVGGPDSPGGGGPGGFEVDCIIGGPGGFGIDCAIIGRCGGFDIVCIVIEGSPVCTDVVIEFQKPAAIGYW</sequence>
<organism evidence="1 2">
    <name type="scientific">Stentor coeruleus</name>
    <dbReference type="NCBI Taxonomy" id="5963"/>
    <lineage>
        <taxon>Eukaryota</taxon>
        <taxon>Sar</taxon>
        <taxon>Alveolata</taxon>
        <taxon>Ciliophora</taxon>
        <taxon>Postciliodesmatophora</taxon>
        <taxon>Heterotrichea</taxon>
        <taxon>Heterotrichida</taxon>
        <taxon>Stentoridae</taxon>
        <taxon>Stentor</taxon>
    </lineage>
</organism>
<keyword evidence="2" id="KW-1185">Reference proteome</keyword>
<gene>
    <name evidence="1" type="ORF">SteCoe_37816</name>
</gene>
<reference evidence="1 2" key="1">
    <citation type="submission" date="2016-11" db="EMBL/GenBank/DDBJ databases">
        <title>The macronuclear genome of Stentor coeruleus: a giant cell with tiny introns.</title>
        <authorList>
            <person name="Slabodnick M."/>
            <person name="Ruby J.G."/>
            <person name="Reiff S.B."/>
            <person name="Swart E.C."/>
            <person name="Gosai S."/>
            <person name="Prabakaran S."/>
            <person name="Witkowska E."/>
            <person name="Larue G.E."/>
            <person name="Fisher S."/>
            <person name="Freeman R.M."/>
            <person name="Gunawardena J."/>
            <person name="Chu W."/>
            <person name="Stover N.A."/>
            <person name="Gregory B.D."/>
            <person name="Nowacki M."/>
            <person name="Derisi J."/>
            <person name="Roy S.W."/>
            <person name="Marshall W.F."/>
            <person name="Sood P."/>
        </authorList>
    </citation>
    <scope>NUCLEOTIDE SEQUENCE [LARGE SCALE GENOMIC DNA]</scope>
    <source>
        <strain evidence="1">WM001</strain>
    </source>
</reference>
<evidence type="ECO:0000313" key="2">
    <source>
        <dbReference type="Proteomes" id="UP000187209"/>
    </source>
</evidence>
<comment type="caution">
    <text evidence="1">The sequence shown here is derived from an EMBL/GenBank/DDBJ whole genome shotgun (WGS) entry which is preliminary data.</text>
</comment>
<protein>
    <submittedName>
        <fullName evidence="1">Uncharacterized protein</fullName>
    </submittedName>
</protein>
<dbReference type="AlphaFoldDB" id="A0A1R2AMB3"/>
<accession>A0A1R2AMB3</accession>
<name>A0A1R2AMB3_9CILI</name>
<dbReference type="EMBL" id="MPUH01002004">
    <property type="protein sequence ID" value="OMJ65671.1"/>
    <property type="molecule type" value="Genomic_DNA"/>
</dbReference>
<evidence type="ECO:0000313" key="1">
    <source>
        <dbReference type="EMBL" id="OMJ65671.1"/>
    </source>
</evidence>
<proteinExistence type="predicted"/>
<dbReference type="Proteomes" id="UP000187209">
    <property type="component" value="Unassembled WGS sequence"/>
</dbReference>